<keyword evidence="5" id="KW-0472">Membrane</keyword>
<feature type="transmembrane region" description="Helical" evidence="5">
    <location>
        <begin position="86"/>
        <end position="107"/>
    </location>
</feature>
<evidence type="ECO:0000313" key="6">
    <source>
        <dbReference type="EMBL" id="QDT06295.1"/>
    </source>
</evidence>
<dbReference type="EMBL" id="CP036525">
    <property type="protein sequence ID" value="QDT06295.1"/>
    <property type="molecule type" value="Genomic_DNA"/>
</dbReference>
<evidence type="ECO:0000256" key="5">
    <source>
        <dbReference type="SAM" id="Phobius"/>
    </source>
</evidence>
<organism evidence="6 7">
    <name type="scientific">Rubripirellula lacrimiformis</name>
    <dbReference type="NCBI Taxonomy" id="1930273"/>
    <lineage>
        <taxon>Bacteria</taxon>
        <taxon>Pseudomonadati</taxon>
        <taxon>Planctomycetota</taxon>
        <taxon>Planctomycetia</taxon>
        <taxon>Pirellulales</taxon>
        <taxon>Pirellulaceae</taxon>
        <taxon>Rubripirellula</taxon>
    </lineage>
</organism>
<dbReference type="PROSITE" id="PS50005">
    <property type="entry name" value="TPR"/>
    <property type="match status" value="1"/>
</dbReference>
<evidence type="ECO:0000256" key="2">
    <source>
        <dbReference type="ARBA" id="ARBA00022803"/>
    </source>
</evidence>
<feature type="compositionally biased region" description="Low complexity" evidence="4">
    <location>
        <begin position="12"/>
        <end position="46"/>
    </location>
</feature>
<dbReference type="SMART" id="SM00028">
    <property type="entry name" value="TPR"/>
    <property type="match status" value="4"/>
</dbReference>
<feature type="repeat" description="TPR" evidence="3">
    <location>
        <begin position="1569"/>
        <end position="1602"/>
    </location>
</feature>
<gene>
    <name evidence="6" type="ORF">K227x_47040</name>
</gene>
<feature type="region of interest" description="Disordered" evidence="4">
    <location>
        <begin position="1"/>
        <end position="63"/>
    </location>
</feature>
<keyword evidence="5" id="KW-0812">Transmembrane</keyword>
<sequence>MKTNHSSRDSHAPGSASPGSASAGSASAGSTSAGSTSAGSTSAGSTSAGGGQSTGRDAGVQSKSVSDFHAQKLVSRRQKWRFNVPFAIKSAAIFAVLMVAAAASYFYHSGKTATVFADRADESRSRGDHLAESQWLQRYLLLRPGDTEAIVRTGVSADDAVADAPLEQQAAAINNARRALSGALATLGDGSLEDAQQLRYRLIRRLIQMGGNWLAEAERQTILLDAPQTDAAAHEFLALAKIGQLDENASEDGGASSEAEPLADKDYWSGLAQRPATDVLQKALTLDPSDLDLLDVFLRWVRRDPGKFAVRENGVSGLDPQWKSWIEQSLQRLGQADSPRAKLILLAYQFPGSSGSGASRGLDEANAPEIPSAKTLDWIVRAATNSANELNIWRDAEGVQEEGVAVSADAASAIEIDFGAQLSPPFWHYQLLARATELVGAAVSAGGDEEALDSADRVAMVQSWFDLLTTLDVPGIVPQMIEAVHDNAGRFALSRDEVERAVEVWQSGQSRLGEPSLNLTAAIAMTTARAAILGGASDSRRPGSADSVATSGDVSGNAGPWTLQRAGAAVAEYGRAIEKASSRLLQTSTTQFSKAQRSMLGRQIETARWRFIVLDSELKLAGDDSVPSMLAAIELLQSALDSVAEVPSDERVRVATRLADLYESVGLNDQAPMMLQDALKFVPGDSTLLARLAVATGRAGSSARAADQWRQMGDSQQPVYLLAVIEASLAEQASRPPERQDFSAVRSMVQALSNLSETDVDISDEVLSRLRVLKTQLPPPGQSIEQYWNSDGYRDQLVALANAPDESALTYAFVAERLAGLDSDDATAIAVKQLEQRVGDQAPLFHLVAVKIDAIKNRPIGKNLDRLIGAASVADDAATHWSETAYREAVVAGDWPRAYAALATIAPAQRTPSHLFDLVRLASLLATSEDASGLASVKGRSGADAPSGADAAIDFWTAELRSLEGEQGTQWRLLEAEELIAGLRDRGESAEAESKLAIREAIRPATRLVDEIIDRRPRWGRAIALRAEIAALDGRIDQSLELYSQALDAGDRQPRTRQRYLERLIQAGRYGDASEFIRSSARQSMASIDRYATRQIQVSLGSGDIAEAVQTAQREAESAAGDPNRWDVLARTASVAAKMSVGAEADAFAEIAQDALRRLTESPTADPLQVATIKMDLALESGDQARINEVQQLVDQSSGLENADRLLLSARADIAAGRLDAAIAKAKEANDARPTFKARRLLVGLYRATKQSDDEITVLRNLQKEFPQRADLRGELARSLAAREGEDVDWAEIESLLKGAGQASAENRLLYAALLVVRGTEKQRRDSLDQLRELVREGGDVAEDAARVQAVVLSDLLAQAEDRNSVQWKAYRTEAQALFEDLLQTATPLPVDLHRYGLLLLQFGDAGDHAKVASLLESLRRQAGSAMAALDLTVRLARAKGQGDQLPNLIEDWVSLYDGEERGQLGAGASGLLAGRVLLGVGFGDEAIGWLEQAYQQNAEALPDLVLALNQLKRFQQASEISMKHHKQHGDLQSAILLAESLLGETGSKLTEAQSSVLSDATAKFPNSSALLEGVATLMMQQGEFLRAVELFTQVRRLQPDRVRTLNNLAMAFSEIGGREAEGIEPIDQALKLTNRNPEVLDTKGVVLMKAGRFGEAEAVFREALTSAEEPRFQFHSVLALLGQKRVDDARALWGQIDQERLDPNGLTETERQQWQEMREDFESALQVIK</sequence>
<evidence type="ECO:0000256" key="3">
    <source>
        <dbReference type="PROSITE-ProRule" id="PRU00339"/>
    </source>
</evidence>
<dbReference type="PANTHER" id="PTHR44943">
    <property type="entry name" value="CELLULOSE SYNTHASE OPERON PROTEIN C"/>
    <property type="match status" value="1"/>
</dbReference>
<keyword evidence="1" id="KW-0677">Repeat</keyword>
<name>A0A517NGN3_9BACT</name>
<keyword evidence="5" id="KW-1133">Transmembrane helix</keyword>
<dbReference type="PANTHER" id="PTHR44943:SF8">
    <property type="entry name" value="TPR REPEAT-CONTAINING PROTEIN MJ0263"/>
    <property type="match status" value="1"/>
</dbReference>
<dbReference type="SUPFAM" id="SSF48452">
    <property type="entry name" value="TPR-like"/>
    <property type="match status" value="2"/>
</dbReference>
<dbReference type="KEGG" id="rlc:K227x_47040"/>
<evidence type="ECO:0000256" key="1">
    <source>
        <dbReference type="ARBA" id="ARBA00022737"/>
    </source>
</evidence>
<feature type="compositionally biased region" description="Basic and acidic residues" evidence="4">
    <location>
        <begin position="1"/>
        <end position="11"/>
    </location>
</feature>
<keyword evidence="7" id="KW-1185">Reference proteome</keyword>
<dbReference type="InterPro" id="IPR011990">
    <property type="entry name" value="TPR-like_helical_dom_sf"/>
</dbReference>
<proteinExistence type="predicted"/>
<keyword evidence="2 3" id="KW-0802">TPR repeat</keyword>
<dbReference type="Gene3D" id="1.25.40.10">
    <property type="entry name" value="Tetratricopeptide repeat domain"/>
    <property type="match status" value="2"/>
</dbReference>
<reference evidence="6 7" key="1">
    <citation type="submission" date="2019-02" db="EMBL/GenBank/DDBJ databases">
        <title>Deep-cultivation of Planctomycetes and their phenomic and genomic characterization uncovers novel biology.</title>
        <authorList>
            <person name="Wiegand S."/>
            <person name="Jogler M."/>
            <person name="Boedeker C."/>
            <person name="Pinto D."/>
            <person name="Vollmers J."/>
            <person name="Rivas-Marin E."/>
            <person name="Kohn T."/>
            <person name="Peeters S.H."/>
            <person name="Heuer A."/>
            <person name="Rast P."/>
            <person name="Oberbeckmann S."/>
            <person name="Bunk B."/>
            <person name="Jeske O."/>
            <person name="Meyerdierks A."/>
            <person name="Storesund J.E."/>
            <person name="Kallscheuer N."/>
            <person name="Luecker S."/>
            <person name="Lage O.M."/>
            <person name="Pohl T."/>
            <person name="Merkel B.J."/>
            <person name="Hornburger P."/>
            <person name="Mueller R.-W."/>
            <person name="Bruemmer F."/>
            <person name="Labrenz M."/>
            <person name="Spormann A.M."/>
            <person name="Op den Camp H."/>
            <person name="Overmann J."/>
            <person name="Amann R."/>
            <person name="Jetten M.S.M."/>
            <person name="Mascher T."/>
            <person name="Medema M.H."/>
            <person name="Devos D.P."/>
            <person name="Kaster A.-K."/>
            <person name="Ovreas L."/>
            <person name="Rohde M."/>
            <person name="Galperin M.Y."/>
            <person name="Jogler C."/>
        </authorList>
    </citation>
    <scope>NUCLEOTIDE SEQUENCE [LARGE SCALE GENOMIC DNA]</scope>
    <source>
        <strain evidence="6 7">K22_7</strain>
    </source>
</reference>
<dbReference type="Proteomes" id="UP000318538">
    <property type="component" value="Chromosome"/>
</dbReference>
<feature type="region of interest" description="Disordered" evidence="4">
    <location>
        <begin position="535"/>
        <end position="556"/>
    </location>
</feature>
<dbReference type="InterPro" id="IPR051685">
    <property type="entry name" value="Ycf3/AcsC/BcsC/TPR_MFPF"/>
</dbReference>
<protein>
    <submittedName>
        <fullName evidence="6">Tetratricopeptide repeat protein</fullName>
    </submittedName>
</protein>
<dbReference type="InterPro" id="IPR019734">
    <property type="entry name" value="TPR_rpt"/>
</dbReference>
<evidence type="ECO:0000256" key="4">
    <source>
        <dbReference type="SAM" id="MobiDB-lite"/>
    </source>
</evidence>
<evidence type="ECO:0000313" key="7">
    <source>
        <dbReference type="Proteomes" id="UP000318538"/>
    </source>
</evidence>
<accession>A0A517NGN3</accession>